<dbReference type="HOGENOM" id="CLU_2682574_0_0_9"/>
<dbReference type="RefSeq" id="WP_020958598.1">
    <property type="nucleotide sequence ID" value="NC_022080.4"/>
</dbReference>
<dbReference type="PATRIC" id="fig|1345697.3.peg.375"/>
<proteinExistence type="predicted"/>
<reference evidence="1 2" key="1">
    <citation type="journal article" date="2014" name="Genome Announc.">
        <title>Complete Genome Sequence of the Thermophilic Polychlorinated Biphenyl Degrader Geobacillus sp. Strain JF8 (NBRC 109937).</title>
        <authorList>
            <person name="Shintani M."/>
            <person name="Ohtsubo Y."/>
            <person name="Fukuda K."/>
            <person name="Hosoyama A."/>
            <person name="Ohji S."/>
            <person name="Yamazoe A."/>
            <person name="Fujita N."/>
            <person name="Nagata Y."/>
            <person name="Tsuda M."/>
            <person name="Hatta T."/>
            <person name="Kimbara K."/>
        </authorList>
    </citation>
    <scope>NUCLEOTIDE SEQUENCE [LARGE SCALE GENOMIC DNA]</scope>
    <source>
        <strain evidence="1 2">JF8</strain>
    </source>
</reference>
<dbReference type="EMBL" id="CP006254">
    <property type="protein sequence ID" value="AGT30787.1"/>
    <property type="molecule type" value="Genomic_DNA"/>
</dbReference>
<name>S5Z1F0_GEOG3</name>
<dbReference type="STRING" id="1921421.M493_02265"/>
<evidence type="ECO:0000313" key="1">
    <source>
        <dbReference type="EMBL" id="AGT30787.1"/>
    </source>
</evidence>
<dbReference type="OrthoDB" id="9915031at2"/>
<sequence length="74" mass="8391">MAHPLPPLAFWQLITPPFRAETNVPAAWLPVYAATTPVPPPFLPYRSVSYTPSYPTYQQLRTIITADHLSWIRG</sequence>
<dbReference type="Proteomes" id="UP000015500">
    <property type="component" value="Chromosome"/>
</dbReference>
<protein>
    <submittedName>
        <fullName evidence="1">Uncharacterized protein</fullName>
    </submittedName>
</protein>
<dbReference type="AlphaFoldDB" id="S5Z1F0"/>
<accession>S5Z1F0</accession>
<dbReference type="KEGG" id="gjf:M493_02265"/>
<organism evidence="1 2">
    <name type="scientific">Geobacillus genomosp. 3</name>
    <dbReference type="NCBI Taxonomy" id="1921421"/>
    <lineage>
        <taxon>Bacteria</taxon>
        <taxon>Bacillati</taxon>
        <taxon>Bacillota</taxon>
        <taxon>Bacilli</taxon>
        <taxon>Bacillales</taxon>
        <taxon>Anoxybacillaceae</taxon>
        <taxon>Geobacillus</taxon>
    </lineage>
</organism>
<keyword evidence="2" id="KW-1185">Reference proteome</keyword>
<evidence type="ECO:0000313" key="2">
    <source>
        <dbReference type="Proteomes" id="UP000015500"/>
    </source>
</evidence>
<gene>
    <name evidence="1" type="ORF">M493_02265</name>
</gene>